<evidence type="ECO:0000313" key="5">
    <source>
        <dbReference type="Proteomes" id="UP000433101"/>
    </source>
</evidence>
<evidence type="ECO:0000259" key="3">
    <source>
        <dbReference type="Pfam" id="PF03061"/>
    </source>
</evidence>
<dbReference type="Proteomes" id="UP000433101">
    <property type="component" value="Unassembled WGS sequence"/>
</dbReference>
<comment type="caution">
    <text evidence="4">The sequence shown here is derived from an EMBL/GenBank/DDBJ whole genome shotgun (WGS) entry which is preliminary data.</text>
</comment>
<organism evidence="4 5">
    <name type="scientific">Stappia sediminis</name>
    <dbReference type="NCBI Taxonomy" id="2692190"/>
    <lineage>
        <taxon>Bacteria</taxon>
        <taxon>Pseudomonadati</taxon>
        <taxon>Pseudomonadota</taxon>
        <taxon>Alphaproteobacteria</taxon>
        <taxon>Hyphomicrobiales</taxon>
        <taxon>Stappiaceae</taxon>
        <taxon>Stappia</taxon>
    </lineage>
</organism>
<dbReference type="AlphaFoldDB" id="A0A7X3LY96"/>
<dbReference type="Pfam" id="PF03061">
    <property type="entry name" value="4HBT"/>
    <property type="match status" value="1"/>
</dbReference>
<protein>
    <submittedName>
        <fullName evidence="4">Hotdog fold thioesterase</fullName>
    </submittedName>
</protein>
<dbReference type="SUPFAM" id="SSF54637">
    <property type="entry name" value="Thioesterase/thiol ester dehydrase-isomerase"/>
    <property type="match status" value="1"/>
</dbReference>
<dbReference type="GO" id="GO:0047617">
    <property type="term" value="F:fatty acyl-CoA hydrolase activity"/>
    <property type="evidence" value="ECO:0007669"/>
    <property type="project" value="InterPro"/>
</dbReference>
<dbReference type="InterPro" id="IPR006683">
    <property type="entry name" value="Thioestr_dom"/>
</dbReference>
<dbReference type="InterPro" id="IPR003736">
    <property type="entry name" value="PAAI_dom"/>
</dbReference>
<keyword evidence="5" id="KW-1185">Reference proteome</keyword>
<dbReference type="RefSeq" id="WP_160777548.1">
    <property type="nucleotide sequence ID" value="NZ_WUMV01000010.1"/>
</dbReference>
<feature type="domain" description="Thioesterase" evidence="3">
    <location>
        <begin position="52"/>
        <end position="125"/>
    </location>
</feature>
<dbReference type="InterPro" id="IPR029069">
    <property type="entry name" value="HotDog_dom_sf"/>
</dbReference>
<keyword evidence="2" id="KW-0378">Hydrolase</keyword>
<dbReference type="InterPro" id="IPR039298">
    <property type="entry name" value="ACOT13"/>
</dbReference>
<name>A0A7X3LY96_9HYPH</name>
<dbReference type="PANTHER" id="PTHR21660">
    <property type="entry name" value="THIOESTERASE SUPERFAMILY MEMBER-RELATED"/>
    <property type="match status" value="1"/>
</dbReference>
<dbReference type="Gene3D" id="3.10.129.10">
    <property type="entry name" value="Hotdog Thioesterase"/>
    <property type="match status" value="1"/>
</dbReference>
<evidence type="ECO:0000313" key="4">
    <source>
        <dbReference type="EMBL" id="MXN67298.1"/>
    </source>
</evidence>
<accession>A0A7X3LY96</accession>
<dbReference type="PANTHER" id="PTHR21660:SF1">
    <property type="entry name" value="ACYL-COENZYME A THIOESTERASE 13"/>
    <property type="match status" value="1"/>
</dbReference>
<dbReference type="CDD" id="cd03443">
    <property type="entry name" value="PaaI_thioesterase"/>
    <property type="match status" value="1"/>
</dbReference>
<gene>
    <name evidence="4" type="ORF">GR183_20510</name>
</gene>
<proteinExistence type="inferred from homology"/>
<evidence type="ECO:0000256" key="1">
    <source>
        <dbReference type="ARBA" id="ARBA00008324"/>
    </source>
</evidence>
<sequence>MQPVMTIDEISEFLDREFPQIHDRGRVYSFTSIEPGRASLKFSANERHLRPGGTVSGPTLMEMADLAAYVVILGHIGPVALAVTTNLNINFLRKPEPGALVAECSLLKLGKRLAITECGIRSEAGPDLVAHATATYSIPPR</sequence>
<dbReference type="EMBL" id="WUMV01000010">
    <property type="protein sequence ID" value="MXN67298.1"/>
    <property type="molecule type" value="Genomic_DNA"/>
</dbReference>
<reference evidence="4 5" key="1">
    <citation type="submission" date="2019-12" db="EMBL/GenBank/DDBJ databases">
        <authorList>
            <person name="Li M."/>
        </authorList>
    </citation>
    <scope>NUCLEOTIDE SEQUENCE [LARGE SCALE GENOMIC DNA]</scope>
    <source>
        <strain evidence="4 5">GBMRC 2046</strain>
    </source>
</reference>
<comment type="similarity">
    <text evidence="1">Belongs to the thioesterase PaaI family.</text>
</comment>
<dbReference type="NCBIfam" id="TIGR00369">
    <property type="entry name" value="unchar_dom_1"/>
    <property type="match status" value="1"/>
</dbReference>
<evidence type="ECO:0000256" key="2">
    <source>
        <dbReference type="ARBA" id="ARBA00022801"/>
    </source>
</evidence>